<name>A0AA39WV66_9PEZI</name>
<accession>A0AA39WV66</accession>
<keyword evidence="3" id="KW-1185">Reference proteome</keyword>
<dbReference type="PANTHER" id="PTHR37012">
    <property type="entry name" value="B-ZIP TRANSCRIPTION FACTOR (EUROFUNG)-RELATED"/>
    <property type="match status" value="1"/>
</dbReference>
<evidence type="ECO:0000313" key="2">
    <source>
        <dbReference type="EMBL" id="KAK0622156.1"/>
    </source>
</evidence>
<dbReference type="InterPro" id="IPR021833">
    <property type="entry name" value="DUF3425"/>
</dbReference>
<evidence type="ECO:0000256" key="1">
    <source>
        <dbReference type="SAM" id="MobiDB-lite"/>
    </source>
</evidence>
<protein>
    <recommendedName>
        <fullName evidence="4">BZIP domain-containing protein</fullName>
    </recommendedName>
</protein>
<proteinExistence type="predicted"/>
<feature type="compositionally biased region" description="Low complexity" evidence="1">
    <location>
        <begin position="166"/>
        <end position="184"/>
    </location>
</feature>
<gene>
    <name evidence="2" type="ORF">DIS24_g11347</name>
</gene>
<reference evidence="2" key="1">
    <citation type="submission" date="2023-06" db="EMBL/GenBank/DDBJ databases">
        <title>Multi-omics analyses reveal the molecular pathogenesis toolkit of Lasiodiplodia hormozganensis, a cross-kingdom pathogen.</title>
        <authorList>
            <person name="Felix C."/>
            <person name="Meneses R."/>
            <person name="Goncalves M.F.M."/>
            <person name="Tilleman L."/>
            <person name="Duarte A.S."/>
            <person name="Jorrin-Novo J.V."/>
            <person name="Van De Peer Y."/>
            <person name="Deforce D."/>
            <person name="Van Nieuwerburgh F."/>
            <person name="Esteves A.C."/>
            <person name="Alves A."/>
        </authorList>
    </citation>
    <scope>NUCLEOTIDE SEQUENCE</scope>
    <source>
        <strain evidence="2">CBS 339.90</strain>
    </source>
</reference>
<feature type="region of interest" description="Disordered" evidence="1">
    <location>
        <begin position="144"/>
        <end position="193"/>
    </location>
</feature>
<feature type="compositionally biased region" description="Low complexity" evidence="1">
    <location>
        <begin position="10"/>
        <end position="23"/>
    </location>
</feature>
<dbReference type="AlphaFoldDB" id="A0AA39WV66"/>
<feature type="region of interest" description="Disordered" evidence="1">
    <location>
        <begin position="1"/>
        <end position="23"/>
    </location>
</feature>
<dbReference type="Proteomes" id="UP001175001">
    <property type="component" value="Unassembled WGS sequence"/>
</dbReference>
<dbReference type="PANTHER" id="PTHR37012:SF2">
    <property type="entry name" value="BZIP DOMAIN-CONTAINING PROTEIN-RELATED"/>
    <property type="match status" value="1"/>
</dbReference>
<organism evidence="2 3">
    <name type="scientific">Lasiodiplodia hormozganensis</name>
    <dbReference type="NCBI Taxonomy" id="869390"/>
    <lineage>
        <taxon>Eukaryota</taxon>
        <taxon>Fungi</taxon>
        <taxon>Dikarya</taxon>
        <taxon>Ascomycota</taxon>
        <taxon>Pezizomycotina</taxon>
        <taxon>Dothideomycetes</taxon>
        <taxon>Dothideomycetes incertae sedis</taxon>
        <taxon>Botryosphaeriales</taxon>
        <taxon>Botryosphaeriaceae</taxon>
        <taxon>Lasiodiplodia</taxon>
    </lineage>
</organism>
<evidence type="ECO:0000313" key="3">
    <source>
        <dbReference type="Proteomes" id="UP001175001"/>
    </source>
</evidence>
<evidence type="ECO:0008006" key="4">
    <source>
        <dbReference type="Google" id="ProtNLM"/>
    </source>
</evidence>
<comment type="caution">
    <text evidence="2">The sequence shown here is derived from an EMBL/GenBank/DDBJ whole genome shotgun (WGS) entry which is preliminary data.</text>
</comment>
<dbReference type="Pfam" id="PF11905">
    <property type="entry name" value="DUF3425"/>
    <property type="match status" value="1"/>
</dbReference>
<sequence>MPSKRGGSIATTSTSTTNANATADVDDAAIRKRKQNRLSQQCLREKRSAGVANQSFFERLGADIRRLREVCEQQGGGGMGGGGGGGAGDGGVDVVAELVRINEGLIEENRCLREAVLRMRKKLLSMSGQASAAAEDPVFQKILGKESDAPETTGGGAAPNKRRKTSSSTGSGSASGRAVGYASSDADEPDRSERAALDEGEILANFPLEPSGSFNPLVAATSAPQASAMQAFHQQQHRPGDPLCMEFPPTTRPMPGQDFHTAPNFSFTSVPQISLTNTAILDAWMSRSYANLLTQKIENVCVQYVLKSRACKLDMGGGLGPLYQQFDERAIVDRLADIAVHMIFDDTGLGRFINVLEGAREFLRSAVACHIMLGSAKPHDIVDETVTDTPALTTSAKPAIVDLIAWPSLRDQMMFHSSFYDLDEMIEDVVNYCVADIPEQNLALQMYSTPPIAYPHVTSPQDYEAVKPFRFSEREFTHKMMQISNRDLFDIIAQRMEEPPCTAASIHAHSDMLRTSESECLPAKTEMARTFKGYRLSDAFFKKYPFLQCSSLASPYPFYPSSKIQGY</sequence>
<dbReference type="EMBL" id="JAUJDW010000158">
    <property type="protein sequence ID" value="KAK0622156.1"/>
    <property type="molecule type" value="Genomic_DNA"/>
</dbReference>